<feature type="region of interest" description="Disordered" evidence="2">
    <location>
        <begin position="1"/>
        <end position="322"/>
    </location>
</feature>
<feature type="compositionally biased region" description="Polar residues" evidence="2">
    <location>
        <begin position="59"/>
        <end position="69"/>
    </location>
</feature>
<feature type="compositionally biased region" description="Basic and acidic residues" evidence="2">
    <location>
        <begin position="174"/>
        <end position="188"/>
    </location>
</feature>
<dbReference type="EMBL" id="JAUKUD010000001">
    <property type="protein sequence ID" value="KAK0754063.1"/>
    <property type="molecule type" value="Genomic_DNA"/>
</dbReference>
<evidence type="ECO:0000256" key="1">
    <source>
        <dbReference type="SAM" id="Coils"/>
    </source>
</evidence>
<evidence type="ECO:0000313" key="4">
    <source>
        <dbReference type="Proteomes" id="UP001172155"/>
    </source>
</evidence>
<gene>
    <name evidence="3" type="ORF">B0T18DRAFT_398414</name>
</gene>
<feature type="compositionally biased region" description="Polar residues" evidence="2">
    <location>
        <begin position="212"/>
        <end position="228"/>
    </location>
</feature>
<feature type="compositionally biased region" description="Acidic residues" evidence="2">
    <location>
        <begin position="667"/>
        <end position="679"/>
    </location>
</feature>
<keyword evidence="4" id="KW-1185">Reference proteome</keyword>
<feature type="compositionally biased region" description="Basic and acidic residues" evidence="2">
    <location>
        <begin position="537"/>
        <end position="547"/>
    </location>
</feature>
<feature type="compositionally biased region" description="Low complexity" evidence="2">
    <location>
        <begin position="438"/>
        <end position="453"/>
    </location>
</feature>
<feature type="region of interest" description="Disordered" evidence="2">
    <location>
        <begin position="767"/>
        <end position="810"/>
    </location>
</feature>
<evidence type="ECO:0000256" key="2">
    <source>
        <dbReference type="SAM" id="MobiDB-lite"/>
    </source>
</evidence>
<name>A0AA40KCE2_9PEZI</name>
<feature type="coiled-coil region" evidence="1">
    <location>
        <begin position="854"/>
        <end position="905"/>
    </location>
</feature>
<sequence>MEPNATDKFGDEPSPSPAHPARRLSAPFAINSASRRRSLFARPESAGDNRVDGPAPSNLVKNNSPSPGSTRIPRPASSLSNQPRFTLSDAYRMAEEEEAAAQGSPSPAPRLWRARREPINGKLQKNASPKSGSPKTGSPGALEPRRRQSAGIPFGVKREDTASSIESIGTPPPRRSDVSENDVDERVRQKTLSRLGLKITSTAKELVRKTSRSSLNNDSPSRSGRSTPNGGGWLSRRLSSRKGGGSGNASPEKGSPRLEQGPELSRPGSFVLVEDPISQPATAPADLRSPEKSFAWQADADFTAGDLQISDSPRVSTGRSNTRIDEIRALEAMIENTPPETPELPETPKRPRNTRIDELRALEAETALKFEAPILGEAPDIQSQPPETGSQPEDKAARNWKVSPQGPKVDEHRTREIERLSRRALATARLDAIREQAARSQSRSPVQSRSPSPELVRIPSRDLLKTLSPGQTRGAAPPPPEFEPVRIPSRELFKALKPTSEPEPILEPTPEPEPEPVSVPEPVSAPEPVSVPEPISEPERIRTREAPEVTPPTAQDKPADEAVVLEVPAQVPEKKVHRPAGDNNAGRFRSGGEAARQRAAERAKSDVKPTVGFAGLRRESLGESGSEKRSSIANSDSDPTERIEREMQLFAPTDNYSERGSLRAPSPEEDDDDDYDGVEETPRPVRVDPMTLPTPRVTGAFVETPLTVRAEKLGVSIVDMAPKTGHQEKGTTITNELDIGANILDAEAISMAKATLLRGRKAGLASRNPRNTLSARGERAGSRSSSLTTHRRARSASRARTPLLNSARPPTVHDDLLQIKQANQYDDSTLDDLADMLSGQDGAAGAWTGRQIKVEQDSRNISEAQRELEVYDRMSKSLETGLLGIRSAKQGIERLEGKVSHAEGKEAKEAREIKGAQVKVEHNIPHIAHGAGKSAACPACQTQAHNNGASYIRLPLPRLWHRQPRFRFTLLGLLLFLLSSWYLAETAVCAKYCKPQVCYAGQPCVWSPDDPRWGNSIPVKLDQWLTGGHGRDYVRRVRPDVEDWVADVWGVATGTDLEDVDVSRLSWEQKRQHRRRLMKRELARSRAAPVAPEDKAKYNAWKEARLAKERAEGAAQMGYAVDQDESMARDEAVR</sequence>
<keyword evidence="1" id="KW-0175">Coiled coil</keyword>
<reference evidence="3" key="1">
    <citation type="submission" date="2023-06" db="EMBL/GenBank/DDBJ databases">
        <title>Genome-scale phylogeny and comparative genomics of the fungal order Sordariales.</title>
        <authorList>
            <consortium name="Lawrence Berkeley National Laboratory"/>
            <person name="Hensen N."/>
            <person name="Bonometti L."/>
            <person name="Westerberg I."/>
            <person name="Brannstrom I.O."/>
            <person name="Guillou S."/>
            <person name="Cros-Aarteil S."/>
            <person name="Calhoun S."/>
            <person name="Haridas S."/>
            <person name="Kuo A."/>
            <person name="Mondo S."/>
            <person name="Pangilinan J."/>
            <person name="Riley R."/>
            <person name="LaButti K."/>
            <person name="Andreopoulos B."/>
            <person name="Lipzen A."/>
            <person name="Chen C."/>
            <person name="Yanf M."/>
            <person name="Daum C."/>
            <person name="Ng V."/>
            <person name="Clum A."/>
            <person name="Steindorff A."/>
            <person name="Ohm R."/>
            <person name="Martin F."/>
            <person name="Silar P."/>
            <person name="Natvig D."/>
            <person name="Lalanne C."/>
            <person name="Gautier V."/>
            <person name="Ament-velasquez S.L."/>
            <person name="Kruys A."/>
            <person name="Hutchinson M.I."/>
            <person name="Powell A.J."/>
            <person name="Barry K."/>
            <person name="Miller A.N."/>
            <person name="Grigoriev I.V."/>
            <person name="Debuchy R."/>
            <person name="Gladieux P."/>
            <person name="Thoren M.H."/>
            <person name="Johannesson H."/>
        </authorList>
    </citation>
    <scope>NUCLEOTIDE SEQUENCE</scope>
    <source>
        <strain evidence="3">SMH3187-1</strain>
    </source>
</reference>
<feature type="compositionally biased region" description="Polar residues" evidence="2">
    <location>
        <begin position="309"/>
        <end position="321"/>
    </location>
</feature>
<dbReference type="Proteomes" id="UP001172155">
    <property type="component" value="Unassembled WGS sequence"/>
</dbReference>
<feature type="compositionally biased region" description="Low complexity" evidence="2">
    <location>
        <begin position="128"/>
        <end position="140"/>
    </location>
</feature>
<accession>A0AA40KCE2</accession>
<dbReference type="AlphaFoldDB" id="A0AA40KCE2"/>
<organism evidence="3 4">
    <name type="scientific">Schizothecium vesticola</name>
    <dbReference type="NCBI Taxonomy" id="314040"/>
    <lineage>
        <taxon>Eukaryota</taxon>
        <taxon>Fungi</taxon>
        <taxon>Dikarya</taxon>
        <taxon>Ascomycota</taxon>
        <taxon>Pezizomycotina</taxon>
        <taxon>Sordariomycetes</taxon>
        <taxon>Sordariomycetidae</taxon>
        <taxon>Sordariales</taxon>
        <taxon>Schizotheciaceae</taxon>
        <taxon>Schizothecium</taxon>
    </lineage>
</organism>
<comment type="caution">
    <text evidence="3">The sequence shown here is derived from an EMBL/GenBank/DDBJ whole genome shotgun (WGS) entry which is preliminary data.</text>
</comment>
<proteinExistence type="predicted"/>
<feature type="compositionally biased region" description="Polar residues" evidence="2">
    <location>
        <begin position="381"/>
        <end position="391"/>
    </location>
</feature>
<feature type="compositionally biased region" description="Basic and acidic residues" evidence="2">
    <location>
        <begin position="408"/>
        <end position="421"/>
    </location>
</feature>
<protein>
    <submittedName>
        <fullName evidence="3">Uncharacterized protein</fullName>
    </submittedName>
</protein>
<feature type="compositionally biased region" description="Pro residues" evidence="2">
    <location>
        <begin position="505"/>
        <end position="531"/>
    </location>
</feature>
<feature type="region of interest" description="Disordered" evidence="2">
    <location>
        <begin position="334"/>
        <end position="354"/>
    </location>
</feature>
<feature type="region of interest" description="Disordered" evidence="2">
    <location>
        <begin position="372"/>
        <end position="692"/>
    </location>
</feature>
<feature type="compositionally biased region" description="Basic and acidic residues" evidence="2">
    <location>
        <begin position="616"/>
        <end position="630"/>
    </location>
</feature>
<evidence type="ECO:0000313" key="3">
    <source>
        <dbReference type="EMBL" id="KAK0754063.1"/>
    </source>
</evidence>
<feature type="compositionally biased region" description="Basic and acidic residues" evidence="2">
    <location>
        <begin position="595"/>
        <end position="607"/>
    </location>
</feature>